<evidence type="ECO:0000256" key="6">
    <source>
        <dbReference type="ARBA" id="ARBA00022729"/>
    </source>
</evidence>
<comment type="similarity">
    <text evidence="2 12">Belongs to the TGF-beta family.</text>
</comment>
<name>A0A8T2KHQ7_9PIPI</name>
<keyword evidence="3" id="KW-0202">Cytokine</keyword>
<proteinExistence type="inferred from homology"/>
<evidence type="ECO:0000256" key="2">
    <source>
        <dbReference type="ARBA" id="ARBA00006656"/>
    </source>
</evidence>
<dbReference type="Gene3D" id="2.60.120.970">
    <property type="match status" value="1"/>
</dbReference>
<dbReference type="EMBL" id="JAACNH010000001">
    <property type="protein sequence ID" value="KAG8454937.1"/>
    <property type="molecule type" value="Genomic_DNA"/>
</dbReference>
<comment type="subcellular location">
    <subcellularLocation>
        <location evidence="1">Secreted</location>
    </subcellularLocation>
</comment>
<dbReference type="PANTHER" id="PTHR11848:SF300">
    <property type="entry name" value="CVG1 PROTEIN"/>
    <property type="match status" value="1"/>
</dbReference>
<dbReference type="InterPro" id="IPR001839">
    <property type="entry name" value="TGF-b_C"/>
</dbReference>
<dbReference type="Pfam" id="PF00019">
    <property type="entry name" value="TGF_beta"/>
    <property type="match status" value="1"/>
</dbReference>
<sequence length="354" mass="40165">MAECGLFLSYLFTLLFMADCSPLTFQEKMLLKALGLNTRPIPVAPGPVPKSLKDIFDKGINKDNPCMMEGLGVPGNILRSYRDQGPLPSHEDSQGSLCLKKLLFFDLSVVESKEKLTLGQLEVKFKHNTYYGQEFLLRLYRTVQLSLKGMRENHGNRKLLVTQSFRLLHKSLYLNLTRVAEDWTNPDKNMGLVLEIYANNDTTGTKRSSKICEPIQSFIHTSLLTVSLDPSNCKTSRAKRSVHPSLPTPSNICKKRRLYIDFKDVGWQNWVIAPRGYMANYCYGECPYPLTEMLRGTNHAVLQTLVHSVEPENTPLPCCAPTKLSPISMLYYDNNDNVVLRHYEDMVVDECGCK</sequence>
<keyword evidence="6 13" id="KW-0732">Signal</keyword>
<keyword evidence="4" id="KW-0964">Secreted</keyword>
<dbReference type="GO" id="GO:0048513">
    <property type="term" value="P:animal organ development"/>
    <property type="evidence" value="ECO:0007669"/>
    <property type="project" value="UniProtKB-ARBA"/>
</dbReference>
<protein>
    <recommendedName>
        <fullName evidence="14">TGF-beta family profile domain-containing protein</fullName>
    </recommendedName>
</protein>
<dbReference type="FunFam" id="2.60.120.970:FF:000020">
    <property type="entry name" value="growth/differentiation factor 3"/>
    <property type="match status" value="1"/>
</dbReference>
<dbReference type="InterPro" id="IPR017948">
    <property type="entry name" value="TGFb_CS"/>
</dbReference>
<feature type="chain" id="PRO_5035889256" description="TGF-beta family profile domain-containing protein" evidence="13">
    <location>
        <begin position="21"/>
        <end position="354"/>
    </location>
</feature>
<dbReference type="PANTHER" id="PTHR11848">
    <property type="entry name" value="TGF-BETA FAMILY"/>
    <property type="match status" value="1"/>
</dbReference>
<keyword evidence="16" id="KW-1185">Reference proteome</keyword>
<evidence type="ECO:0000256" key="4">
    <source>
        <dbReference type="ARBA" id="ARBA00022525"/>
    </source>
</evidence>
<reference evidence="15" key="1">
    <citation type="thesis" date="2020" institute="ProQuest LLC" country="789 East Eisenhower Parkway, Ann Arbor, MI, USA">
        <title>Comparative Genomics and Chromosome Evolution.</title>
        <authorList>
            <person name="Mudd A.B."/>
        </authorList>
    </citation>
    <scope>NUCLEOTIDE SEQUENCE</scope>
    <source>
        <strain evidence="15">Female2</strain>
        <tissue evidence="15">Blood</tissue>
    </source>
</reference>
<dbReference type="AlphaFoldDB" id="A0A8T2KHQ7"/>
<dbReference type="GO" id="GO:0005615">
    <property type="term" value="C:extracellular space"/>
    <property type="evidence" value="ECO:0007669"/>
    <property type="project" value="UniProtKB-KW"/>
</dbReference>
<evidence type="ECO:0000256" key="11">
    <source>
        <dbReference type="ARBA" id="ARBA00063887"/>
    </source>
</evidence>
<evidence type="ECO:0000256" key="8">
    <source>
        <dbReference type="ARBA" id="ARBA00023157"/>
    </source>
</evidence>
<evidence type="ECO:0000256" key="13">
    <source>
        <dbReference type="SAM" id="SignalP"/>
    </source>
</evidence>
<dbReference type="InterPro" id="IPR001111">
    <property type="entry name" value="TGF-b_propeptide"/>
</dbReference>
<gene>
    <name evidence="15" type="ORF">GDO86_001236</name>
</gene>
<dbReference type="GO" id="GO:0005125">
    <property type="term" value="F:cytokine activity"/>
    <property type="evidence" value="ECO:0007669"/>
    <property type="project" value="UniProtKB-KW"/>
</dbReference>
<evidence type="ECO:0000259" key="14">
    <source>
        <dbReference type="PROSITE" id="PS51362"/>
    </source>
</evidence>
<dbReference type="SUPFAM" id="SSF57501">
    <property type="entry name" value="Cystine-knot cytokines"/>
    <property type="match status" value="1"/>
</dbReference>
<dbReference type="FunFam" id="2.10.90.10:FF:000001">
    <property type="entry name" value="Bone morphogenetic protein 4"/>
    <property type="match status" value="1"/>
</dbReference>
<organism evidence="15 16">
    <name type="scientific">Hymenochirus boettgeri</name>
    <name type="common">Congo dwarf clawed frog</name>
    <dbReference type="NCBI Taxonomy" id="247094"/>
    <lineage>
        <taxon>Eukaryota</taxon>
        <taxon>Metazoa</taxon>
        <taxon>Chordata</taxon>
        <taxon>Craniata</taxon>
        <taxon>Vertebrata</taxon>
        <taxon>Euteleostomi</taxon>
        <taxon>Amphibia</taxon>
        <taxon>Batrachia</taxon>
        <taxon>Anura</taxon>
        <taxon>Pipoidea</taxon>
        <taxon>Pipidae</taxon>
        <taxon>Pipinae</taxon>
        <taxon>Hymenochirus</taxon>
    </lineage>
</organism>
<dbReference type="InterPro" id="IPR029034">
    <property type="entry name" value="Cystine-knot_cytokine"/>
</dbReference>
<feature type="signal peptide" evidence="13">
    <location>
        <begin position="1"/>
        <end position="20"/>
    </location>
</feature>
<feature type="domain" description="TGF-beta family profile" evidence="14">
    <location>
        <begin position="237"/>
        <end position="354"/>
    </location>
</feature>
<comment type="function">
    <text evidence="10">Required for posterior mesoderm formation during embryogenesis. Acts indirectly to suppress head formation by altering mesodermal patterning. Also involved in the establishment of left-right axis asymmetry, acting upstream of nodal/nr-1. Can exert long-range effects in the embryo.</text>
</comment>
<evidence type="ECO:0000256" key="1">
    <source>
        <dbReference type="ARBA" id="ARBA00004613"/>
    </source>
</evidence>
<dbReference type="PROSITE" id="PS00250">
    <property type="entry name" value="TGF_BETA_1"/>
    <property type="match status" value="1"/>
</dbReference>
<comment type="caution">
    <text evidence="15">The sequence shown here is derived from an EMBL/GenBank/DDBJ whole genome shotgun (WGS) entry which is preliminary data.</text>
</comment>
<accession>A0A8T2KHQ7</accession>
<keyword evidence="7 12" id="KW-0339">Growth factor</keyword>
<evidence type="ECO:0000313" key="16">
    <source>
        <dbReference type="Proteomes" id="UP000812440"/>
    </source>
</evidence>
<dbReference type="PROSITE" id="PS51362">
    <property type="entry name" value="TGF_BETA_2"/>
    <property type="match status" value="1"/>
</dbReference>
<evidence type="ECO:0000256" key="12">
    <source>
        <dbReference type="RuleBase" id="RU000354"/>
    </source>
</evidence>
<keyword evidence="5" id="KW-0165">Cleavage on pair of basic residues</keyword>
<evidence type="ECO:0000256" key="7">
    <source>
        <dbReference type="ARBA" id="ARBA00023030"/>
    </source>
</evidence>
<evidence type="ECO:0000256" key="10">
    <source>
        <dbReference type="ARBA" id="ARBA00056377"/>
    </source>
</evidence>
<dbReference type="OrthoDB" id="5987191at2759"/>
<dbReference type="CDD" id="cd13764">
    <property type="entry name" value="TGF_beta_GDF1_3_like"/>
    <property type="match status" value="1"/>
</dbReference>
<evidence type="ECO:0000256" key="3">
    <source>
        <dbReference type="ARBA" id="ARBA00022514"/>
    </source>
</evidence>
<dbReference type="SMART" id="SM00204">
    <property type="entry name" value="TGFB"/>
    <property type="match status" value="1"/>
</dbReference>
<dbReference type="Proteomes" id="UP000812440">
    <property type="component" value="Chromosome 1"/>
</dbReference>
<keyword evidence="9" id="KW-0325">Glycoprotein</keyword>
<comment type="subunit">
    <text evidence="11">Homodimer; disulfide-linked. Also forms heterodimers with other TGF-beta family members including nodal2/nr-2 and bmp4.</text>
</comment>
<evidence type="ECO:0000313" key="15">
    <source>
        <dbReference type="EMBL" id="KAG8454937.1"/>
    </source>
</evidence>
<dbReference type="GO" id="GO:0008083">
    <property type="term" value="F:growth factor activity"/>
    <property type="evidence" value="ECO:0007669"/>
    <property type="project" value="UniProtKB-KW"/>
</dbReference>
<dbReference type="Gene3D" id="2.10.90.10">
    <property type="entry name" value="Cystine-knot cytokines"/>
    <property type="match status" value="1"/>
</dbReference>
<dbReference type="InterPro" id="IPR015615">
    <property type="entry name" value="TGF-beta-rel"/>
</dbReference>
<dbReference type="Pfam" id="PF00688">
    <property type="entry name" value="TGFb_propeptide"/>
    <property type="match status" value="1"/>
</dbReference>
<evidence type="ECO:0000256" key="5">
    <source>
        <dbReference type="ARBA" id="ARBA00022685"/>
    </source>
</evidence>
<keyword evidence="8" id="KW-1015">Disulfide bond</keyword>
<evidence type="ECO:0000256" key="9">
    <source>
        <dbReference type="ARBA" id="ARBA00023180"/>
    </source>
</evidence>